<sequence>MLYSGGDWLLALQYSILFVATQFVNKYVLSVLKFTYPTIFQGWQTLVGAVILRVLALTGKIDLVTSDISRSSIAPHIPSMMTYVVTIYSGSKALSSLPIPTFLAISNASAILPTIFQLATRKNLSQISCVKSVLFVLLTTMICWSDPYYTYTSNGYFWMFIFIISSGIKEILGALTTKLREIDKLYCNYVYSVIMLAPSSYFLGDALAARAFPFLYFYRFYVGCVLSGVFGVFLQMSAIQLAEKKLSHLSFNQFIGACKILTTTISFAFFDMTFTSSHIAWISISLILEVIPNGLVENTNEENEQSETSP</sequence>
<dbReference type="Proteomes" id="UP000749559">
    <property type="component" value="Unassembled WGS sequence"/>
</dbReference>
<dbReference type="OrthoDB" id="417037at2759"/>
<comment type="caution">
    <text evidence="1">The sequence shown here is derived from an EMBL/GenBank/DDBJ whole genome shotgun (WGS) entry which is preliminary data.</text>
</comment>
<accession>A0A8J1UF11</accession>
<dbReference type="AlphaFoldDB" id="A0A8J1UF11"/>
<reference evidence="1" key="1">
    <citation type="submission" date="2022-03" db="EMBL/GenBank/DDBJ databases">
        <authorList>
            <person name="Martin C."/>
        </authorList>
    </citation>
    <scope>NUCLEOTIDE SEQUENCE</scope>
</reference>
<protein>
    <submittedName>
        <fullName evidence="1">Uncharacterized protein</fullName>
    </submittedName>
</protein>
<proteinExistence type="predicted"/>
<keyword evidence="2" id="KW-1185">Reference proteome</keyword>
<organism evidence="1 2">
    <name type="scientific">Owenia fusiformis</name>
    <name type="common">Polychaete worm</name>
    <dbReference type="NCBI Taxonomy" id="6347"/>
    <lineage>
        <taxon>Eukaryota</taxon>
        <taxon>Metazoa</taxon>
        <taxon>Spiralia</taxon>
        <taxon>Lophotrochozoa</taxon>
        <taxon>Annelida</taxon>
        <taxon>Polychaeta</taxon>
        <taxon>Sedentaria</taxon>
        <taxon>Canalipalpata</taxon>
        <taxon>Sabellida</taxon>
        <taxon>Oweniida</taxon>
        <taxon>Oweniidae</taxon>
        <taxon>Owenia</taxon>
    </lineage>
</organism>
<name>A0A8J1UF11_OWEFU</name>
<evidence type="ECO:0000313" key="1">
    <source>
        <dbReference type="EMBL" id="CAH1772933.1"/>
    </source>
</evidence>
<dbReference type="EMBL" id="CAIIXF020000001">
    <property type="protein sequence ID" value="CAH1772933.1"/>
    <property type="molecule type" value="Genomic_DNA"/>
</dbReference>
<gene>
    <name evidence="1" type="ORF">OFUS_LOCUS605</name>
</gene>
<evidence type="ECO:0000313" key="2">
    <source>
        <dbReference type="Proteomes" id="UP000749559"/>
    </source>
</evidence>